<evidence type="ECO:0000313" key="4">
    <source>
        <dbReference type="Proteomes" id="UP000039046"/>
    </source>
</evidence>
<feature type="signal peptide" evidence="2">
    <location>
        <begin position="1"/>
        <end position="19"/>
    </location>
</feature>
<organism evidence="3 4">
    <name type="scientific">[Torrubiella] hemipterigena</name>
    <dbReference type="NCBI Taxonomy" id="1531966"/>
    <lineage>
        <taxon>Eukaryota</taxon>
        <taxon>Fungi</taxon>
        <taxon>Dikarya</taxon>
        <taxon>Ascomycota</taxon>
        <taxon>Pezizomycotina</taxon>
        <taxon>Sordariomycetes</taxon>
        <taxon>Hypocreomycetidae</taxon>
        <taxon>Hypocreales</taxon>
        <taxon>Clavicipitaceae</taxon>
        <taxon>Clavicipitaceae incertae sedis</taxon>
        <taxon>'Torrubiella' clade</taxon>
    </lineage>
</organism>
<feature type="chain" id="PRO_5001990302" evidence="2">
    <location>
        <begin position="20"/>
        <end position="84"/>
    </location>
</feature>
<gene>
    <name evidence="3" type="ORF">VHEMI06623</name>
</gene>
<keyword evidence="2" id="KW-0732">Signal</keyword>
<accession>A0A0A1TJJ5</accession>
<evidence type="ECO:0000256" key="1">
    <source>
        <dbReference type="SAM" id="MobiDB-lite"/>
    </source>
</evidence>
<feature type="compositionally biased region" description="Low complexity" evidence="1">
    <location>
        <begin position="23"/>
        <end position="35"/>
    </location>
</feature>
<evidence type="ECO:0000256" key="2">
    <source>
        <dbReference type="SAM" id="SignalP"/>
    </source>
</evidence>
<dbReference type="HOGENOM" id="CLU_2529061_0_0_1"/>
<dbReference type="Proteomes" id="UP000039046">
    <property type="component" value="Unassembled WGS sequence"/>
</dbReference>
<protein>
    <submittedName>
        <fullName evidence="3">Uncharacterized protein</fullName>
    </submittedName>
</protein>
<sequence length="84" mass="9352">MQIKFLLAVLSVCSSTAVAAPVAAPNSDGVQFNTTPQPPPFTGADYDRDERSMKPKPNPHGEHYHRDMSPKPNPHGEHYRRQDN</sequence>
<feature type="compositionally biased region" description="Basic and acidic residues" evidence="1">
    <location>
        <begin position="45"/>
        <end position="84"/>
    </location>
</feature>
<keyword evidence="4" id="KW-1185">Reference proteome</keyword>
<feature type="region of interest" description="Disordered" evidence="1">
    <location>
        <begin position="23"/>
        <end position="84"/>
    </location>
</feature>
<dbReference type="AlphaFoldDB" id="A0A0A1TJJ5"/>
<evidence type="ECO:0000313" key="3">
    <source>
        <dbReference type="EMBL" id="CEJ90870.1"/>
    </source>
</evidence>
<proteinExistence type="predicted"/>
<name>A0A0A1TJJ5_9HYPO</name>
<reference evidence="3 4" key="1">
    <citation type="journal article" date="2015" name="Genome Announc.">
        <title>Draft Genome Sequence and Gene Annotation of the Entomopathogenic Fungus Verticillium hemipterigenum.</title>
        <authorList>
            <person name="Horn F."/>
            <person name="Habel A."/>
            <person name="Scharf D.H."/>
            <person name="Dworschak J."/>
            <person name="Brakhage A.A."/>
            <person name="Guthke R."/>
            <person name="Hertweck C."/>
            <person name="Linde J."/>
        </authorList>
    </citation>
    <scope>NUCLEOTIDE SEQUENCE [LARGE SCALE GENOMIC DNA]</scope>
</reference>
<dbReference type="EMBL" id="CDHN01000003">
    <property type="protein sequence ID" value="CEJ90870.1"/>
    <property type="molecule type" value="Genomic_DNA"/>
</dbReference>